<dbReference type="SUPFAM" id="SSF89155">
    <property type="entry name" value="TorD-like"/>
    <property type="match status" value="1"/>
</dbReference>
<dbReference type="Gene3D" id="1.10.3480.10">
    <property type="entry name" value="TorD-like"/>
    <property type="match status" value="1"/>
</dbReference>
<dbReference type="InterPro" id="IPR050289">
    <property type="entry name" value="TorD/DmsD_chaperones"/>
</dbReference>
<reference evidence="2 3" key="1">
    <citation type="submission" date="2018-06" db="EMBL/GenBank/DDBJ databases">
        <authorList>
            <consortium name="Pathogen Informatics"/>
            <person name="Doyle S."/>
        </authorList>
    </citation>
    <scope>NUCLEOTIDE SEQUENCE [LARGE SCALE GENOMIC DNA]</scope>
    <source>
        <strain evidence="2 3">NCTC7307</strain>
    </source>
</reference>
<dbReference type="Proteomes" id="UP000248731">
    <property type="component" value="Chromosome 1"/>
</dbReference>
<dbReference type="EMBL" id="LS483466">
    <property type="protein sequence ID" value="SQI27736.1"/>
    <property type="molecule type" value="Genomic_DNA"/>
</dbReference>
<dbReference type="InterPro" id="IPR020945">
    <property type="entry name" value="DMSO/NO3_reduct_chaperone"/>
</dbReference>
<name>A0A2X4TJW6_SALER</name>
<dbReference type="Pfam" id="PF02613">
    <property type="entry name" value="Nitrate_red_del"/>
    <property type="match status" value="1"/>
</dbReference>
<dbReference type="PANTHER" id="PTHR34227">
    <property type="entry name" value="CHAPERONE PROTEIN YCDY"/>
    <property type="match status" value="1"/>
</dbReference>
<keyword evidence="1" id="KW-0143">Chaperone</keyword>
<sequence length="122" mass="14015">MLSRAVLPRILGALFYYSPERPEVKALFDCLPTLPELYPWRDRGHIESLCASWPLPDDDSLTWQFSVLFEGQGEMPVPPWGSVYLEKDNLLMGKPPPIIGLFYSRREWYSLTVNASRKISLA</sequence>
<evidence type="ECO:0000313" key="2">
    <source>
        <dbReference type="EMBL" id="SQI27736.1"/>
    </source>
</evidence>
<proteinExistence type="predicted"/>
<dbReference type="PANTHER" id="PTHR34227:SF13">
    <property type="entry name" value="TAT PROOFREADING CHAPERONE DMSD-RELATED"/>
    <property type="match status" value="1"/>
</dbReference>
<keyword evidence="3" id="KW-1185">Reference proteome</keyword>
<dbReference type="AlphaFoldDB" id="A0A2X4TJW6"/>
<evidence type="ECO:0000256" key="1">
    <source>
        <dbReference type="ARBA" id="ARBA00023186"/>
    </source>
</evidence>
<protein>
    <submittedName>
        <fullName evidence="2">Twin-arginine leader-binding protein DmsD</fullName>
    </submittedName>
</protein>
<accession>A0A2X4TJW6</accession>
<dbReference type="InterPro" id="IPR036411">
    <property type="entry name" value="TorD-like_sf"/>
</dbReference>
<organism evidence="2 3">
    <name type="scientific">Salmonella enterica subsp. arizonae</name>
    <dbReference type="NCBI Taxonomy" id="59203"/>
    <lineage>
        <taxon>Bacteria</taxon>
        <taxon>Pseudomonadati</taxon>
        <taxon>Pseudomonadota</taxon>
        <taxon>Gammaproteobacteria</taxon>
        <taxon>Enterobacterales</taxon>
        <taxon>Enterobacteriaceae</taxon>
        <taxon>Salmonella</taxon>
    </lineage>
</organism>
<evidence type="ECO:0000313" key="3">
    <source>
        <dbReference type="Proteomes" id="UP000248731"/>
    </source>
</evidence>
<gene>
    <name evidence="2" type="primary">STY4509_2</name>
    <name evidence="2" type="ORF">NCTC7307_05145</name>
</gene>